<dbReference type="AlphaFoldDB" id="A0A023B1G3"/>
<protein>
    <submittedName>
        <fullName evidence="2">Uncharacterized protein</fullName>
    </submittedName>
</protein>
<dbReference type="VEuPathDB" id="CryptoDB:GNI_130670"/>
<evidence type="ECO:0000256" key="1">
    <source>
        <dbReference type="SAM" id="MobiDB-lite"/>
    </source>
</evidence>
<dbReference type="Proteomes" id="UP000019763">
    <property type="component" value="Unassembled WGS sequence"/>
</dbReference>
<accession>A0A023B1G3</accession>
<reference evidence="2" key="1">
    <citation type="submission" date="2013-12" db="EMBL/GenBank/DDBJ databases">
        <authorList>
            <person name="Omoto C.K."/>
            <person name="Sibley D."/>
            <person name="Venepally P."/>
            <person name="Hadjithomas M."/>
            <person name="Karamycheva S."/>
            <person name="Brunk B."/>
            <person name="Roos D."/>
            <person name="Caler E."/>
            <person name="Lorenzi H."/>
        </authorList>
    </citation>
    <scope>NUCLEOTIDE SEQUENCE</scope>
</reference>
<organism evidence="2 3">
    <name type="scientific">Gregarina niphandrodes</name>
    <name type="common">Septate eugregarine</name>
    <dbReference type="NCBI Taxonomy" id="110365"/>
    <lineage>
        <taxon>Eukaryota</taxon>
        <taxon>Sar</taxon>
        <taxon>Alveolata</taxon>
        <taxon>Apicomplexa</taxon>
        <taxon>Conoidasida</taxon>
        <taxon>Gregarinasina</taxon>
        <taxon>Eugregarinorida</taxon>
        <taxon>Gregarinidae</taxon>
        <taxon>Gregarina</taxon>
    </lineage>
</organism>
<sequence>MDLFDETPASSDVQSEDSSSSSEQRRVMVKRRRVAKPPSRAVVRRPRSSTTQELWDRVVARLDVWHKANREYTGRMDEYLRDDFELDSGRVLLKMEYDLRKISPNDMLTSLFRDIFKTGKPKGLVDISDMLTMIAEAGDDNFSPKFRIRTDEAKTDDWETIILFPRTLCKRVMDYIDRLWFGPLLQKIILAERALLQDPVLTSDDSPVITKAKHRDPIDDLLPRTPSGFLFSQDLHQIRGLPKTSQLRTVSAPIQALVEIKNCAYGSSTSQ</sequence>
<evidence type="ECO:0000313" key="2">
    <source>
        <dbReference type="EMBL" id="EZG47686.1"/>
    </source>
</evidence>
<feature type="region of interest" description="Disordered" evidence="1">
    <location>
        <begin position="1"/>
        <end position="47"/>
    </location>
</feature>
<keyword evidence="3" id="KW-1185">Reference proteome</keyword>
<gene>
    <name evidence="2" type="ORF">GNI_130670</name>
</gene>
<proteinExistence type="predicted"/>
<dbReference type="GeneID" id="22914574"/>
<evidence type="ECO:0000313" key="3">
    <source>
        <dbReference type="Proteomes" id="UP000019763"/>
    </source>
</evidence>
<dbReference type="EMBL" id="AFNH02000975">
    <property type="protein sequence ID" value="EZG47686.1"/>
    <property type="molecule type" value="Genomic_DNA"/>
</dbReference>
<feature type="compositionally biased region" description="Low complexity" evidence="1">
    <location>
        <begin position="10"/>
        <end position="22"/>
    </location>
</feature>
<dbReference type="RefSeq" id="XP_011132152.1">
    <property type="nucleotide sequence ID" value="XM_011133850.1"/>
</dbReference>
<name>A0A023B1G3_GRENI</name>
<comment type="caution">
    <text evidence="2">The sequence shown here is derived from an EMBL/GenBank/DDBJ whole genome shotgun (WGS) entry which is preliminary data.</text>
</comment>